<dbReference type="GO" id="GO:0006412">
    <property type="term" value="P:translation"/>
    <property type="evidence" value="ECO:0007669"/>
    <property type="project" value="InterPro"/>
</dbReference>
<name>A0A1F7YEH1_9BACT</name>
<evidence type="ECO:0000313" key="8">
    <source>
        <dbReference type="EMBL" id="OGM25734.1"/>
    </source>
</evidence>
<dbReference type="PROSITE" id="PS01048">
    <property type="entry name" value="RIBOSOMAL_S6"/>
    <property type="match status" value="1"/>
</dbReference>
<dbReference type="GO" id="GO:0003735">
    <property type="term" value="F:structural constituent of ribosome"/>
    <property type="evidence" value="ECO:0007669"/>
    <property type="project" value="InterPro"/>
</dbReference>
<dbReference type="NCBIfam" id="TIGR00166">
    <property type="entry name" value="S6"/>
    <property type="match status" value="1"/>
</dbReference>
<dbReference type="InterPro" id="IPR020814">
    <property type="entry name" value="Ribosomal_S6_plastid/chlpt"/>
</dbReference>
<dbReference type="GO" id="GO:0005737">
    <property type="term" value="C:cytoplasm"/>
    <property type="evidence" value="ECO:0007669"/>
    <property type="project" value="UniProtKB-ARBA"/>
</dbReference>
<dbReference type="Pfam" id="PF01250">
    <property type="entry name" value="Ribosomal_S6"/>
    <property type="match status" value="1"/>
</dbReference>
<evidence type="ECO:0000256" key="3">
    <source>
        <dbReference type="ARBA" id="ARBA00022884"/>
    </source>
</evidence>
<dbReference type="InterPro" id="IPR035980">
    <property type="entry name" value="Ribosomal_bS6_sf"/>
</dbReference>
<protein>
    <recommendedName>
        <fullName evidence="6">Small ribosomal subunit protein bS6</fullName>
    </recommendedName>
    <alternativeName>
        <fullName evidence="7">30S ribosomal protein S6</fullName>
    </alternativeName>
</protein>
<dbReference type="GO" id="GO:0070181">
    <property type="term" value="F:small ribosomal subunit rRNA binding"/>
    <property type="evidence" value="ECO:0007669"/>
    <property type="project" value="TreeGrafter"/>
</dbReference>
<organism evidence="8 9">
    <name type="scientific">Candidatus Woesebacteria bacterium RIFCSPHIGHO2_01_FULL_39_28</name>
    <dbReference type="NCBI Taxonomy" id="1802496"/>
    <lineage>
        <taxon>Bacteria</taxon>
        <taxon>Candidatus Woeseibacteriota</taxon>
    </lineage>
</organism>
<dbReference type="InterPro" id="IPR020815">
    <property type="entry name" value="Ribosomal_bS6_CS"/>
</dbReference>
<dbReference type="Proteomes" id="UP000178851">
    <property type="component" value="Unassembled WGS sequence"/>
</dbReference>
<accession>A0A1F7YEH1</accession>
<dbReference type="InterPro" id="IPR014717">
    <property type="entry name" value="Transl_elong_EF1B/ribsomal_bS6"/>
</dbReference>
<evidence type="ECO:0000256" key="5">
    <source>
        <dbReference type="ARBA" id="ARBA00023274"/>
    </source>
</evidence>
<dbReference type="GO" id="GO:0005840">
    <property type="term" value="C:ribosome"/>
    <property type="evidence" value="ECO:0007669"/>
    <property type="project" value="UniProtKB-KW"/>
</dbReference>
<dbReference type="EMBL" id="MGGI01000020">
    <property type="protein sequence ID" value="OGM25734.1"/>
    <property type="molecule type" value="Genomic_DNA"/>
</dbReference>
<dbReference type="SUPFAM" id="SSF54995">
    <property type="entry name" value="Ribosomal protein S6"/>
    <property type="match status" value="1"/>
</dbReference>
<dbReference type="PANTHER" id="PTHR21011:SF1">
    <property type="entry name" value="SMALL RIBOSOMAL SUBUNIT PROTEIN BS6M"/>
    <property type="match status" value="1"/>
</dbReference>
<keyword evidence="3" id="KW-0694">RNA-binding</keyword>
<gene>
    <name evidence="8" type="ORF">A2627_01530</name>
</gene>
<dbReference type="GO" id="GO:1990904">
    <property type="term" value="C:ribonucleoprotein complex"/>
    <property type="evidence" value="ECO:0007669"/>
    <property type="project" value="UniProtKB-KW"/>
</dbReference>
<reference evidence="8 9" key="1">
    <citation type="journal article" date="2016" name="Nat. Commun.">
        <title>Thousands of microbial genomes shed light on interconnected biogeochemical processes in an aquifer system.</title>
        <authorList>
            <person name="Anantharaman K."/>
            <person name="Brown C.T."/>
            <person name="Hug L.A."/>
            <person name="Sharon I."/>
            <person name="Castelle C.J."/>
            <person name="Probst A.J."/>
            <person name="Thomas B.C."/>
            <person name="Singh A."/>
            <person name="Wilkins M.J."/>
            <person name="Karaoz U."/>
            <person name="Brodie E.L."/>
            <person name="Williams K.H."/>
            <person name="Hubbard S.S."/>
            <person name="Banfield J.F."/>
        </authorList>
    </citation>
    <scope>NUCLEOTIDE SEQUENCE [LARGE SCALE GENOMIC DNA]</scope>
</reference>
<dbReference type="Gene3D" id="3.30.70.60">
    <property type="match status" value="1"/>
</dbReference>
<sequence>MAKYELTLVLDGKATSAKKKSLQEFVEKLVTAAKGKISEFKDVGKKDLAYEINKPASPSLGGPDTGVFLEFTLELEPSKVKEITDKVRLKEGVIRYLMVRG</sequence>
<evidence type="ECO:0000256" key="1">
    <source>
        <dbReference type="ARBA" id="ARBA00009512"/>
    </source>
</evidence>
<keyword evidence="5" id="KW-0687">Ribonucleoprotein</keyword>
<proteinExistence type="inferred from homology"/>
<comment type="caution">
    <text evidence="8">The sequence shown here is derived from an EMBL/GenBank/DDBJ whole genome shotgun (WGS) entry which is preliminary data.</text>
</comment>
<dbReference type="AlphaFoldDB" id="A0A1F7YEH1"/>
<evidence type="ECO:0000256" key="2">
    <source>
        <dbReference type="ARBA" id="ARBA00022730"/>
    </source>
</evidence>
<evidence type="ECO:0000256" key="4">
    <source>
        <dbReference type="ARBA" id="ARBA00022980"/>
    </source>
</evidence>
<dbReference type="PANTHER" id="PTHR21011">
    <property type="entry name" value="MITOCHONDRIAL 28S RIBOSOMAL PROTEIN S6"/>
    <property type="match status" value="1"/>
</dbReference>
<evidence type="ECO:0000256" key="6">
    <source>
        <dbReference type="ARBA" id="ARBA00035294"/>
    </source>
</evidence>
<dbReference type="CDD" id="cd00473">
    <property type="entry name" value="bS6"/>
    <property type="match status" value="1"/>
</dbReference>
<keyword evidence="4 8" id="KW-0689">Ribosomal protein</keyword>
<keyword evidence="2" id="KW-0699">rRNA-binding</keyword>
<comment type="similarity">
    <text evidence="1">Belongs to the bacterial ribosomal protein bS6 family.</text>
</comment>
<evidence type="ECO:0000256" key="7">
    <source>
        <dbReference type="ARBA" id="ARBA00035520"/>
    </source>
</evidence>
<evidence type="ECO:0000313" key="9">
    <source>
        <dbReference type="Proteomes" id="UP000178851"/>
    </source>
</evidence>
<dbReference type="InterPro" id="IPR000529">
    <property type="entry name" value="Ribosomal_bS6"/>
</dbReference>